<dbReference type="GO" id="GO:0016836">
    <property type="term" value="F:hydro-lyase activity"/>
    <property type="evidence" value="ECO:0007669"/>
    <property type="project" value="UniProtKB-ARBA"/>
</dbReference>
<dbReference type="EMBL" id="CP021361">
    <property type="protein sequence ID" value="ART51615.1"/>
    <property type="molecule type" value="Genomic_DNA"/>
</dbReference>
<dbReference type="Gene3D" id="1.10.12.10">
    <property type="entry name" value="Lyase 2-enoyl-coa Hydratase, Chain A, domain 2"/>
    <property type="match status" value="1"/>
</dbReference>
<evidence type="ECO:0000256" key="3">
    <source>
        <dbReference type="RuleBase" id="RU003707"/>
    </source>
</evidence>
<accession>A0A240U182</accession>
<dbReference type="InterPro" id="IPR018376">
    <property type="entry name" value="Enoyl-CoA_hyd/isom_CS"/>
</dbReference>
<comment type="similarity">
    <text evidence="1 3">Belongs to the enoyl-CoA hydratase/isomerase family.</text>
</comment>
<gene>
    <name evidence="4" type="ORF">CBP34_07990</name>
</gene>
<keyword evidence="2" id="KW-0456">Lyase</keyword>
<dbReference type="KEGG" id="acin:CBP34_07990"/>
<evidence type="ECO:0000256" key="2">
    <source>
        <dbReference type="ARBA" id="ARBA00023239"/>
    </source>
</evidence>
<keyword evidence="5" id="KW-1185">Reference proteome</keyword>
<dbReference type="PANTHER" id="PTHR11941:SF54">
    <property type="entry name" value="ENOYL-COA HYDRATASE, MITOCHONDRIAL"/>
    <property type="match status" value="1"/>
</dbReference>
<dbReference type="PANTHER" id="PTHR11941">
    <property type="entry name" value="ENOYL-COA HYDRATASE-RELATED"/>
    <property type="match status" value="1"/>
</dbReference>
<reference evidence="4 5" key="1">
    <citation type="submission" date="2017-05" db="EMBL/GenBank/DDBJ databases">
        <title>Polyphasic characterization of four soil-derived phenanthrene-degrading Acidovorax strains and proposal of Acidovorax phenanthrenivorans sp. nov.</title>
        <authorList>
            <person name="Singleton D.R."/>
            <person name="Lee J."/>
            <person name="Dickey A.N."/>
            <person name="Stroud A."/>
            <person name="Scholl E.H."/>
            <person name="Wright F.A."/>
            <person name="Aitken M.D."/>
        </authorList>
    </citation>
    <scope>NUCLEOTIDE SEQUENCE [LARGE SCALE GENOMIC DNA]</scope>
    <source>
        <strain evidence="4">NA3</strain>
    </source>
</reference>
<dbReference type="FunFam" id="1.10.12.10:FF:000001">
    <property type="entry name" value="Probable enoyl-CoA hydratase, mitochondrial"/>
    <property type="match status" value="1"/>
</dbReference>
<dbReference type="Gene3D" id="3.90.226.10">
    <property type="entry name" value="2-enoyl-CoA Hydratase, Chain A, domain 1"/>
    <property type="match status" value="1"/>
</dbReference>
<organism evidence="4 5">
    <name type="scientific">Acidovorax carolinensis</name>
    <dbReference type="NCBI Taxonomy" id="553814"/>
    <lineage>
        <taxon>Bacteria</taxon>
        <taxon>Pseudomonadati</taxon>
        <taxon>Pseudomonadota</taxon>
        <taxon>Betaproteobacteria</taxon>
        <taxon>Burkholderiales</taxon>
        <taxon>Comamonadaceae</taxon>
        <taxon>Acidovorax</taxon>
    </lineage>
</organism>
<dbReference type="RefSeq" id="WP_094097721.1">
    <property type="nucleotide sequence ID" value="NZ_CP021361.1"/>
</dbReference>
<evidence type="ECO:0000256" key="1">
    <source>
        <dbReference type="ARBA" id="ARBA00005254"/>
    </source>
</evidence>
<protein>
    <submittedName>
        <fullName evidence="4">Enoyl-CoA hydratase</fullName>
    </submittedName>
</protein>
<dbReference type="InterPro" id="IPR029045">
    <property type="entry name" value="ClpP/crotonase-like_dom_sf"/>
</dbReference>
<proteinExistence type="inferred from homology"/>
<dbReference type="FunFam" id="3.90.226.10:FF:000009">
    <property type="entry name" value="Carnitinyl-CoA dehydratase"/>
    <property type="match status" value="1"/>
</dbReference>
<name>A0A240U182_9BURK</name>
<dbReference type="InterPro" id="IPR001753">
    <property type="entry name" value="Enoyl-CoA_hydra/iso"/>
</dbReference>
<dbReference type="AlphaFoldDB" id="A0A240U182"/>
<sequence>MEFLNCAYETLIVSLVGEHVLQVTLNRPEAGNALNTQMGREMLQLWNALTEDAGSVRCVVLTGAGSKIFCAGGDLKERNGMTKRQWQLQHELFERMYWTLTDLPVPVVAAVNGHAYGGGMEMALACDFVYVSDMARFALPEVTLGIMPGAGGTQNLPRAVGERRAKELLMTGKPLSATQAVEWGVANSVHAADQVLAAALETATTIAGNAPLSVRQIKKSVRYGGQMELRTAYRFEVEAYNHLVDTDDRMEGVRAFNEKRKPVFTGQ</sequence>
<dbReference type="CDD" id="cd06558">
    <property type="entry name" value="crotonase-like"/>
    <property type="match status" value="1"/>
</dbReference>
<evidence type="ECO:0000313" key="4">
    <source>
        <dbReference type="EMBL" id="ART51615.1"/>
    </source>
</evidence>
<dbReference type="Pfam" id="PF00378">
    <property type="entry name" value="ECH_1"/>
    <property type="match status" value="1"/>
</dbReference>
<dbReference type="PROSITE" id="PS00166">
    <property type="entry name" value="ENOYL_COA_HYDRATASE"/>
    <property type="match status" value="1"/>
</dbReference>
<dbReference type="GO" id="GO:0006635">
    <property type="term" value="P:fatty acid beta-oxidation"/>
    <property type="evidence" value="ECO:0007669"/>
    <property type="project" value="TreeGrafter"/>
</dbReference>
<dbReference type="InterPro" id="IPR014748">
    <property type="entry name" value="Enoyl-CoA_hydra_C"/>
</dbReference>
<dbReference type="SUPFAM" id="SSF52096">
    <property type="entry name" value="ClpP/crotonase"/>
    <property type="match status" value="1"/>
</dbReference>
<evidence type="ECO:0000313" key="5">
    <source>
        <dbReference type="Proteomes" id="UP000194432"/>
    </source>
</evidence>
<dbReference type="Proteomes" id="UP000194432">
    <property type="component" value="Chromosome 1"/>
</dbReference>